<evidence type="ECO:0000256" key="2">
    <source>
        <dbReference type="ARBA" id="ARBA00022840"/>
    </source>
</evidence>
<sequence>MKWLKFLKVKKRTLEGGAETGVDDGAGTHKHKSRRSMQHDRKESRTSIEQWHEARKSRTSIDICSAFNVTTTERLSVCKAGITLLINRTYIVIKHLGSGTSGQVKLAFNLRSKKLVAIKAVRKNGGGPGHLSGGRDARSYDGRTGLGSLSRNSGLSRGLHPCQSVGCVSVAAGSGGGSSGAEASGGGAGGSGAAAAAASGGGGGSVGRGWRSMTPSSILRRSASSGPGSWGACRGNGASPSRVRATSGGPSVVCGSGAATGSAAPAPGLCETEDFVREIAILKRLSHPNIVQLVEVIDDPASDCLLLVMGYVEGDTLQPQQVQPGRWRQVPEQQVWRHMRDVLCGLEYLHCHGVVHGDLKPANFIQDSLTGVVRILDFGSAVLHGHGVGEDGLRGAHVPMSCTPGFRSPESLVAGYRPSFELDMWALGVCVYMLLFGELPFKGSAPFVVYENIRSAPLALPSHTRISEQLRDLLMRLLDKDPTRRMTVHDAVVHPWVTAQGLAPLPTTSPLVMASRMQLAAEHYLSNPPPPPSAAQLTSPLPGGEAAMGSAAGGGGSSGTGGANLNMGMGMGMGLGGGTAAAGTGLSPQMQAAGAAAALGGGGGNCRPPRPFRAHHHHYYPRPVSQSGTNSSSDPRAEDTSQGTSMDVDGAGAGAGPGSAQAFVRQGSQPQPPQSSRPLGGGGGGGGSAGFTPSPPFGSHSNSTANLVAAGIAAANAASAGVASAGADAAAAANGGAFGAGRGGDTPGEMWMAAAASMPSVMLSGLPPPPGAQRCSQPPGNALRPQPQAVLGSQLTPPNLQHLAMLQQAGGSSDGPLGAGAGGAGPWRMAALQRQTSGSGSMVNGSATVTGTGLGTGSGLGTGTGMSLAAMQDYPYLPFMMSMPGIAEGSIGSASSLGGFGSPAAAAAAIAAISAGNGNGSVGGGGRRNSCEAWQLRRSVTEQELQAAISSCCDPAGSAAVLMETIFSEVTFPAKQQIIRAGDPLDRIYLITAGEVEIYHDLLHEGPDPDKPIIQGLEDPEADLDDPGDFLNIRLPDSRNVPQLERLSTGLLNMTGGGGGTGTGAGGGGGGGTGTGAGADRSNHGGSHAIGAAALAYGGGAGGYAAAVAAAAAAAAAAGVTSPLSYAGGASPMPGIGATSPLPYSTSRSTLGGLERKATGTGAGGGAREASGSSIGLYSRNATQTGHLIVAIKGPGDSLGFAGMLPNSAGGGSGGQPVWSASVRARTQVTAFAASIGSLHSLAKSHPQVEPLLQQMVVQQETDLAVAEAMRALRLVGSSRRNMNPASGAGSGGGAGTGGSGVGQPAPTVPSGPSASASADQMAKLESGGGVSAVVAAVDRVFGGDSGTPSGGGGHGGCAAGAVTGGPRGLLVAASGGGGGGRMGGGMAGCMGGAGAFPTGLSSEGESESCGTAGTTTTGYAASSQLASAGSVPQRMAGFLTGASGCVSSGVAVPPATAFGAVGDENFEVEMMC</sequence>
<feature type="compositionally biased region" description="Polar residues" evidence="4">
    <location>
        <begin position="213"/>
        <end position="227"/>
    </location>
</feature>
<dbReference type="InterPro" id="IPR000595">
    <property type="entry name" value="cNMP-bd_dom"/>
</dbReference>
<dbReference type="GO" id="GO:0035556">
    <property type="term" value="P:intracellular signal transduction"/>
    <property type="evidence" value="ECO:0007669"/>
    <property type="project" value="TreeGrafter"/>
</dbReference>
<dbReference type="GO" id="GO:0005524">
    <property type="term" value="F:ATP binding"/>
    <property type="evidence" value="ECO:0007669"/>
    <property type="project" value="UniProtKB-UniRule"/>
</dbReference>
<dbReference type="PANTHER" id="PTHR24346">
    <property type="entry name" value="MAP/MICROTUBULE AFFINITY-REGULATING KINASE"/>
    <property type="match status" value="1"/>
</dbReference>
<feature type="compositionally biased region" description="Polar residues" evidence="4">
    <location>
        <begin position="624"/>
        <end position="645"/>
    </location>
</feature>
<dbReference type="SUPFAM" id="SSF56112">
    <property type="entry name" value="Protein kinase-like (PK-like)"/>
    <property type="match status" value="1"/>
</dbReference>
<comment type="caution">
    <text evidence="7">The sequence shown here is derived from an EMBL/GenBank/DDBJ whole genome shotgun (WGS) entry which is preliminary data.</text>
</comment>
<dbReference type="PROSITE" id="PS00107">
    <property type="entry name" value="PROTEIN_KINASE_ATP"/>
    <property type="match status" value="1"/>
</dbReference>
<dbReference type="PANTHER" id="PTHR24346:SF77">
    <property type="entry name" value="SERINE THREONINE PROTEIN KINASE"/>
    <property type="match status" value="1"/>
</dbReference>
<feature type="domain" description="Protein kinase" evidence="5">
    <location>
        <begin position="90"/>
        <end position="497"/>
    </location>
</feature>
<dbReference type="InterPro" id="IPR014710">
    <property type="entry name" value="RmlC-like_jellyroll"/>
</dbReference>
<accession>A0A836C1H2</accession>
<proteinExistence type="predicted"/>
<dbReference type="Pfam" id="PF00069">
    <property type="entry name" value="Pkinase"/>
    <property type="match status" value="1"/>
</dbReference>
<dbReference type="Gene3D" id="2.60.120.10">
    <property type="entry name" value="Jelly Rolls"/>
    <property type="match status" value="1"/>
</dbReference>
<feature type="region of interest" description="Disordered" evidence="4">
    <location>
        <begin position="18"/>
        <end position="52"/>
    </location>
</feature>
<dbReference type="PROSITE" id="PS50011">
    <property type="entry name" value="PROTEIN_KINASE_DOM"/>
    <property type="match status" value="1"/>
</dbReference>
<feature type="domain" description="Cyclic nucleotide-binding" evidence="6">
    <location>
        <begin position="969"/>
        <end position="999"/>
    </location>
</feature>
<dbReference type="InterPro" id="IPR011009">
    <property type="entry name" value="Kinase-like_dom_sf"/>
</dbReference>
<dbReference type="InterPro" id="IPR018490">
    <property type="entry name" value="cNMP-bd_dom_sf"/>
</dbReference>
<gene>
    <name evidence="7" type="ORF">HYH03_006213</name>
</gene>
<feature type="region of interest" description="Disordered" evidence="4">
    <location>
        <begin position="1055"/>
        <end position="1076"/>
    </location>
</feature>
<dbReference type="OrthoDB" id="68483at2759"/>
<keyword evidence="8" id="KW-1185">Reference proteome</keyword>
<dbReference type="Proteomes" id="UP000612055">
    <property type="component" value="Unassembled WGS sequence"/>
</dbReference>
<dbReference type="PROSITE" id="PS50042">
    <property type="entry name" value="CNMP_BINDING_3"/>
    <property type="match status" value="1"/>
</dbReference>
<dbReference type="InterPro" id="IPR017441">
    <property type="entry name" value="Protein_kinase_ATP_BS"/>
</dbReference>
<evidence type="ECO:0000259" key="6">
    <source>
        <dbReference type="PROSITE" id="PS50042"/>
    </source>
</evidence>
<evidence type="ECO:0000256" key="1">
    <source>
        <dbReference type="ARBA" id="ARBA00022741"/>
    </source>
</evidence>
<reference evidence="7" key="1">
    <citation type="journal article" date="2020" name="bioRxiv">
        <title>Comparative genomics of Chlamydomonas.</title>
        <authorList>
            <person name="Craig R.J."/>
            <person name="Hasan A.R."/>
            <person name="Ness R.W."/>
            <person name="Keightley P.D."/>
        </authorList>
    </citation>
    <scope>NUCLEOTIDE SEQUENCE</scope>
    <source>
        <strain evidence="7">CCAP 11/70</strain>
    </source>
</reference>
<feature type="region of interest" description="Disordered" evidence="4">
    <location>
        <begin position="123"/>
        <end position="145"/>
    </location>
</feature>
<feature type="compositionally biased region" description="Gly residues" evidence="4">
    <location>
        <begin position="679"/>
        <end position="689"/>
    </location>
</feature>
<name>A0A836C1H2_9CHLO</name>
<feature type="region of interest" description="Disordered" evidence="4">
    <location>
        <begin position="1147"/>
        <end position="1170"/>
    </location>
</feature>
<keyword evidence="2 3" id="KW-0067">ATP-binding</keyword>
<organism evidence="7 8">
    <name type="scientific">Edaphochlamys debaryana</name>
    <dbReference type="NCBI Taxonomy" id="47281"/>
    <lineage>
        <taxon>Eukaryota</taxon>
        <taxon>Viridiplantae</taxon>
        <taxon>Chlorophyta</taxon>
        <taxon>core chlorophytes</taxon>
        <taxon>Chlorophyceae</taxon>
        <taxon>CS clade</taxon>
        <taxon>Chlamydomonadales</taxon>
        <taxon>Chlamydomonadales incertae sedis</taxon>
        <taxon>Edaphochlamys</taxon>
    </lineage>
</organism>
<evidence type="ECO:0000256" key="3">
    <source>
        <dbReference type="PROSITE-ProRule" id="PRU10141"/>
    </source>
</evidence>
<evidence type="ECO:0000313" key="7">
    <source>
        <dbReference type="EMBL" id="KAG2495613.1"/>
    </source>
</evidence>
<feature type="region of interest" description="Disordered" evidence="4">
    <location>
        <begin position="178"/>
        <end position="250"/>
    </location>
</feature>
<dbReference type="GO" id="GO:0004674">
    <property type="term" value="F:protein serine/threonine kinase activity"/>
    <property type="evidence" value="ECO:0007669"/>
    <property type="project" value="TreeGrafter"/>
</dbReference>
<dbReference type="CDD" id="cd00038">
    <property type="entry name" value="CAP_ED"/>
    <property type="match status" value="1"/>
</dbReference>
<feature type="binding site" evidence="3">
    <location>
        <position position="123"/>
    </location>
    <ligand>
        <name>ATP</name>
        <dbReference type="ChEBI" id="CHEBI:30616"/>
    </ligand>
</feature>
<dbReference type="EMBL" id="JAEHOE010000023">
    <property type="protein sequence ID" value="KAG2495613.1"/>
    <property type="molecule type" value="Genomic_DNA"/>
</dbReference>
<dbReference type="Gene3D" id="1.10.510.10">
    <property type="entry name" value="Transferase(Phosphotransferase) domain 1"/>
    <property type="match status" value="1"/>
</dbReference>
<feature type="compositionally biased region" description="Low complexity" evidence="4">
    <location>
        <begin position="658"/>
        <end position="669"/>
    </location>
</feature>
<evidence type="ECO:0000313" key="8">
    <source>
        <dbReference type="Proteomes" id="UP000612055"/>
    </source>
</evidence>
<evidence type="ECO:0000259" key="5">
    <source>
        <dbReference type="PROSITE" id="PS50011"/>
    </source>
</evidence>
<feature type="region of interest" description="Disordered" evidence="4">
    <location>
        <begin position="1280"/>
        <end position="1323"/>
    </location>
</feature>
<dbReference type="SUPFAM" id="SSF51206">
    <property type="entry name" value="cAMP-binding domain-like"/>
    <property type="match status" value="1"/>
</dbReference>
<protein>
    <submittedName>
        <fullName evidence="7">Uncharacterized protein</fullName>
    </submittedName>
</protein>
<feature type="region of interest" description="Disordered" evidence="4">
    <location>
        <begin position="523"/>
        <end position="557"/>
    </location>
</feature>
<feature type="compositionally biased region" description="Gly residues" evidence="4">
    <location>
        <begin position="178"/>
        <end position="192"/>
    </location>
</feature>
<dbReference type="SMART" id="SM00220">
    <property type="entry name" value="S_TKc"/>
    <property type="match status" value="1"/>
</dbReference>
<feature type="region of interest" description="Disordered" evidence="4">
    <location>
        <begin position="606"/>
        <end position="699"/>
    </location>
</feature>
<keyword evidence="1 3" id="KW-0547">Nucleotide-binding</keyword>
<dbReference type="InterPro" id="IPR000719">
    <property type="entry name" value="Prot_kinase_dom"/>
</dbReference>
<feature type="compositionally biased region" description="Gly residues" evidence="4">
    <location>
        <begin position="1289"/>
        <end position="1302"/>
    </location>
</feature>
<feature type="compositionally biased region" description="Basic and acidic residues" evidence="4">
    <location>
        <begin position="37"/>
        <end position="52"/>
    </location>
</feature>
<evidence type="ECO:0000256" key="4">
    <source>
        <dbReference type="SAM" id="MobiDB-lite"/>
    </source>
</evidence>
<feature type="compositionally biased region" description="Basic residues" evidence="4">
    <location>
        <begin position="610"/>
        <end position="620"/>
    </location>
</feature>
<dbReference type="Gene3D" id="3.30.200.20">
    <property type="entry name" value="Phosphorylase Kinase, domain 1"/>
    <property type="match status" value="1"/>
</dbReference>
<dbReference type="GO" id="GO:0005737">
    <property type="term" value="C:cytoplasm"/>
    <property type="evidence" value="ECO:0007669"/>
    <property type="project" value="TreeGrafter"/>
</dbReference>